<name>A0A448WSE9_9PLAT</name>
<feature type="compositionally biased region" description="Basic and acidic residues" evidence="1">
    <location>
        <begin position="44"/>
        <end position="55"/>
    </location>
</feature>
<reference evidence="2" key="1">
    <citation type="submission" date="2018-11" db="EMBL/GenBank/DDBJ databases">
        <authorList>
            <consortium name="Pathogen Informatics"/>
        </authorList>
    </citation>
    <scope>NUCLEOTIDE SEQUENCE</scope>
</reference>
<gene>
    <name evidence="2" type="ORF">PXEA_LOCUS12508</name>
</gene>
<accession>A0A448WSE9</accession>
<protein>
    <submittedName>
        <fullName evidence="2">Uncharacterized protein</fullName>
    </submittedName>
</protein>
<dbReference type="Proteomes" id="UP000784294">
    <property type="component" value="Unassembled WGS sequence"/>
</dbReference>
<evidence type="ECO:0000313" key="2">
    <source>
        <dbReference type="EMBL" id="VEL19068.1"/>
    </source>
</evidence>
<proteinExistence type="predicted"/>
<comment type="caution">
    <text evidence="2">The sequence shown here is derived from an EMBL/GenBank/DDBJ whole genome shotgun (WGS) entry which is preliminary data.</text>
</comment>
<evidence type="ECO:0000313" key="3">
    <source>
        <dbReference type="Proteomes" id="UP000784294"/>
    </source>
</evidence>
<sequence length="155" mass="17312">MRQSSIDEDDETDETNGPESGSGEMSDTPEVEVEIEAEEEDEEHGNKEDLKEVGKDQVIVPYDNRRGTNAVSRRHNARLGYNNNHEGHELSGQLVKFFDVSRRRNLMFSTILYHYNYNILECSGSGLTLSKALDLKVLVDGTSGLVSVSLCCLQS</sequence>
<evidence type="ECO:0000256" key="1">
    <source>
        <dbReference type="SAM" id="MobiDB-lite"/>
    </source>
</evidence>
<feature type="compositionally biased region" description="Acidic residues" evidence="1">
    <location>
        <begin position="27"/>
        <end position="43"/>
    </location>
</feature>
<feature type="region of interest" description="Disordered" evidence="1">
    <location>
        <begin position="1"/>
        <end position="57"/>
    </location>
</feature>
<dbReference type="AlphaFoldDB" id="A0A448WSE9"/>
<dbReference type="EMBL" id="CAAALY010039896">
    <property type="protein sequence ID" value="VEL19068.1"/>
    <property type="molecule type" value="Genomic_DNA"/>
</dbReference>
<organism evidence="2 3">
    <name type="scientific">Protopolystoma xenopodis</name>
    <dbReference type="NCBI Taxonomy" id="117903"/>
    <lineage>
        <taxon>Eukaryota</taxon>
        <taxon>Metazoa</taxon>
        <taxon>Spiralia</taxon>
        <taxon>Lophotrochozoa</taxon>
        <taxon>Platyhelminthes</taxon>
        <taxon>Monogenea</taxon>
        <taxon>Polyopisthocotylea</taxon>
        <taxon>Polystomatidea</taxon>
        <taxon>Polystomatidae</taxon>
        <taxon>Protopolystoma</taxon>
    </lineage>
</organism>
<keyword evidence="3" id="KW-1185">Reference proteome</keyword>
<feature type="compositionally biased region" description="Acidic residues" evidence="1">
    <location>
        <begin position="1"/>
        <end position="16"/>
    </location>
</feature>